<evidence type="ECO:0000313" key="2">
    <source>
        <dbReference type="Proteomes" id="UP000594262"/>
    </source>
</evidence>
<evidence type="ECO:0000313" key="1">
    <source>
        <dbReference type="EnsemblMetazoa" id="CLYHEMP009553.1"/>
    </source>
</evidence>
<accession>A0A7M5UEE0</accession>
<dbReference type="EnsemblMetazoa" id="CLYHEMT009553.1">
    <property type="protein sequence ID" value="CLYHEMP009553.1"/>
    <property type="gene ID" value="CLYHEMG009553"/>
</dbReference>
<reference evidence="1" key="1">
    <citation type="submission" date="2021-01" db="UniProtKB">
        <authorList>
            <consortium name="EnsemblMetazoa"/>
        </authorList>
    </citation>
    <scope>IDENTIFICATION</scope>
</reference>
<keyword evidence="2" id="KW-1185">Reference proteome</keyword>
<sequence length="163" mass="17681">RVRGKRSTTISGIRLKEVTCHVEGKVSNVVVKAGEAFNSNVVNEVDGESIESTPLTEDNSSGELLGQHVDELDATNSQHCNSDLETDDSHTVLGANIHQKEAILTACDYQSDYVYKEDGKFDVLNESVYETEVSNPIGEINVSSGTAVETNVCEVAFEDSLNQ</sequence>
<name>A0A7M5UEE0_9CNID</name>
<organism evidence="1 2">
    <name type="scientific">Clytia hemisphaerica</name>
    <dbReference type="NCBI Taxonomy" id="252671"/>
    <lineage>
        <taxon>Eukaryota</taxon>
        <taxon>Metazoa</taxon>
        <taxon>Cnidaria</taxon>
        <taxon>Hydrozoa</taxon>
        <taxon>Hydroidolina</taxon>
        <taxon>Leptothecata</taxon>
        <taxon>Obeliida</taxon>
        <taxon>Clytiidae</taxon>
        <taxon>Clytia</taxon>
    </lineage>
</organism>
<dbReference type="AlphaFoldDB" id="A0A7M5UEE0"/>
<dbReference type="Proteomes" id="UP000594262">
    <property type="component" value="Unplaced"/>
</dbReference>
<protein>
    <submittedName>
        <fullName evidence="1">Uncharacterized protein</fullName>
    </submittedName>
</protein>
<proteinExistence type="predicted"/>